<accession>A0AA37WXB2</accession>
<protein>
    <recommendedName>
        <fullName evidence="5">MSHA biogenesis protein MshN</fullName>
    </recommendedName>
</protein>
<feature type="transmembrane region" description="Helical" evidence="2">
    <location>
        <begin position="38"/>
        <end position="58"/>
    </location>
</feature>
<feature type="region of interest" description="Disordered" evidence="1">
    <location>
        <begin position="94"/>
        <end position="140"/>
    </location>
</feature>
<evidence type="ECO:0000313" key="3">
    <source>
        <dbReference type="EMBL" id="GLS82340.1"/>
    </source>
</evidence>
<evidence type="ECO:0000313" key="4">
    <source>
        <dbReference type="Proteomes" id="UP001157439"/>
    </source>
</evidence>
<dbReference type="SUPFAM" id="SSF48452">
    <property type="entry name" value="TPR-like"/>
    <property type="match status" value="1"/>
</dbReference>
<sequence>MSVINQMLKELDQRRAEESGIAMTPYQPATPWFRSKSLWSGLVIGGALVGTAFAVLLMPKLTISWEPTQPAVSTAVEPTKAKSSSLKTMLNEAGEAEAATAHQNEQETDVSVTAQVEPIQSKPVSLEVADSKPEPEPKSQEEAVEVVAIAEPAKQKQTQTIAAVVTAKPTFQLTEVKLTPEQRASKSLASARQWKQQGELEKASEEYSKSLLLQPHQHQVRNELAALLFGIADTRRAMEVLQEGLLQFPEQKQFGILQARILQQNEQPSQALQRLVSLNLKATESHTKGLILMSELAQTAQNHDVAAYSFDALTQLQPSVAKWWIGKGYALDSQGQSQPALSAYKSALLATELSADARQYLLNRINQLGG</sequence>
<evidence type="ECO:0000256" key="1">
    <source>
        <dbReference type="SAM" id="MobiDB-lite"/>
    </source>
</evidence>
<organism evidence="3 4">
    <name type="scientific">Paraferrimonas haliotis</name>
    <dbReference type="NCBI Taxonomy" id="2013866"/>
    <lineage>
        <taxon>Bacteria</taxon>
        <taxon>Pseudomonadati</taxon>
        <taxon>Pseudomonadota</taxon>
        <taxon>Gammaproteobacteria</taxon>
        <taxon>Alteromonadales</taxon>
        <taxon>Ferrimonadaceae</taxon>
        <taxon>Paraferrimonas</taxon>
    </lineage>
</organism>
<proteinExistence type="predicted"/>
<dbReference type="InterPro" id="IPR011990">
    <property type="entry name" value="TPR-like_helical_dom_sf"/>
</dbReference>
<name>A0AA37WXB2_9GAMM</name>
<dbReference type="RefSeq" id="WP_095497891.1">
    <property type="nucleotide sequence ID" value="NZ_BSPO01000001.1"/>
</dbReference>
<keyword evidence="4" id="KW-1185">Reference proteome</keyword>
<evidence type="ECO:0000256" key="2">
    <source>
        <dbReference type="SAM" id="Phobius"/>
    </source>
</evidence>
<feature type="compositionally biased region" description="Basic and acidic residues" evidence="1">
    <location>
        <begin position="129"/>
        <end position="140"/>
    </location>
</feature>
<gene>
    <name evidence="3" type="ORF">GCM10007894_03170</name>
</gene>
<keyword evidence="2" id="KW-1133">Transmembrane helix</keyword>
<dbReference type="EMBL" id="BSPO01000001">
    <property type="protein sequence ID" value="GLS82340.1"/>
    <property type="molecule type" value="Genomic_DNA"/>
</dbReference>
<reference evidence="3 4" key="1">
    <citation type="journal article" date="2014" name="Int. J. Syst. Evol. Microbiol.">
        <title>Complete genome sequence of Corynebacterium casei LMG S-19264T (=DSM 44701T), isolated from a smear-ripened cheese.</title>
        <authorList>
            <consortium name="US DOE Joint Genome Institute (JGI-PGF)"/>
            <person name="Walter F."/>
            <person name="Albersmeier A."/>
            <person name="Kalinowski J."/>
            <person name="Ruckert C."/>
        </authorList>
    </citation>
    <scope>NUCLEOTIDE SEQUENCE [LARGE SCALE GENOMIC DNA]</scope>
    <source>
        <strain evidence="3 4">NBRC 112785</strain>
    </source>
</reference>
<dbReference type="Gene3D" id="1.25.40.10">
    <property type="entry name" value="Tetratricopeptide repeat domain"/>
    <property type="match status" value="2"/>
</dbReference>
<evidence type="ECO:0008006" key="5">
    <source>
        <dbReference type="Google" id="ProtNLM"/>
    </source>
</evidence>
<comment type="caution">
    <text evidence="3">The sequence shown here is derived from an EMBL/GenBank/DDBJ whole genome shotgun (WGS) entry which is preliminary data.</text>
</comment>
<dbReference type="AlphaFoldDB" id="A0AA37WXB2"/>
<dbReference type="Proteomes" id="UP001157439">
    <property type="component" value="Unassembled WGS sequence"/>
</dbReference>
<keyword evidence="2" id="KW-0472">Membrane</keyword>
<keyword evidence="2" id="KW-0812">Transmembrane</keyword>